<evidence type="ECO:0000256" key="5">
    <source>
        <dbReference type="ARBA" id="ARBA00023268"/>
    </source>
</evidence>
<evidence type="ECO:0000256" key="3">
    <source>
        <dbReference type="ARBA" id="ARBA00023235"/>
    </source>
</evidence>
<organism evidence="8 9">
    <name type="scientific">Povalibacter uvarum</name>
    <dbReference type="NCBI Taxonomy" id="732238"/>
    <lineage>
        <taxon>Bacteria</taxon>
        <taxon>Pseudomonadati</taxon>
        <taxon>Pseudomonadota</taxon>
        <taxon>Gammaproteobacteria</taxon>
        <taxon>Steroidobacterales</taxon>
        <taxon>Steroidobacteraceae</taxon>
        <taxon>Povalibacter</taxon>
    </lineage>
</organism>
<dbReference type="GO" id="GO:0070403">
    <property type="term" value="F:NAD+ binding"/>
    <property type="evidence" value="ECO:0007669"/>
    <property type="project" value="InterPro"/>
</dbReference>
<sequence>MTASPNPAVTEYITRAQSQARIVPDIPGHVPLIPIARVGIVGAGTMGGGIAMNFANAGIPVKLIETQAPALERGLATVRRNYENSARKGRITAEDVEARMSLLSGSLSLDALGDCDLVIEAVYEDMAVKKQIFTRLDGIAKNGAILATNTSGLNIDEIASVTRRPEAVIGLHFFSPANVMKLVEVVRADKTSQSVIATCMDLAHRLGKIAVLVGVCPGFVGNRMLYPRQVQAEQLLFEGAMPWDVDRALCEFGFPMGPFQMADLAGLDIGWTRETSRGETLRDVLCEQGRLGQKTRAGFYDYDENRKHTPSPITEKAVRDFSSRQGKTRRVVSDSEILERCLYPLINEGARVLEERKALRASDIDVVWLYGYGWPKDRGGPMYYADSVGLEKITARLQDFARSHGTAFEPASLLATLASQGRGFLSV</sequence>
<dbReference type="FunFam" id="3.40.50.720:FF:000009">
    <property type="entry name" value="Fatty oxidation complex, alpha subunit"/>
    <property type="match status" value="1"/>
</dbReference>
<dbReference type="EMBL" id="JACHHZ010000003">
    <property type="protein sequence ID" value="MBB6093461.1"/>
    <property type="molecule type" value="Genomic_DNA"/>
</dbReference>
<dbReference type="GO" id="GO:0016853">
    <property type="term" value="F:isomerase activity"/>
    <property type="evidence" value="ECO:0007669"/>
    <property type="project" value="UniProtKB-KW"/>
</dbReference>
<comment type="caution">
    <text evidence="8">The sequence shown here is derived from an EMBL/GenBank/DDBJ whole genome shotgun (WGS) entry which is preliminary data.</text>
</comment>
<keyword evidence="2" id="KW-0520">NAD</keyword>
<dbReference type="FunFam" id="1.10.1040.50:FF:000006">
    <property type="entry name" value="Peroxisomal bifunctional enzyme"/>
    <property type="match status" value="1"/>
</dbReference>
<feature type="domain" description="3-hydroxyacyl-CoA dehydrogenase C-terminal" evidence="6">
    <location>
        <begin position="337"/>
        <end position="422"/>
    </location>
</feature>
<feature type="domain" description="3-hydroxyacyl-CoA dehydrogenase NAD binding" evidence="7">
    <location>
        <begin position="38"/>
        <end position="214"/>
    </location>
</feature>
<dbReference type="InterPro" id="IPR006108">
    <property type="entry name" value="3HC_DH_C"/>
</dbReference>
<keyword evidence="3" id="KW-0413">Isomerase</keyword>
<dbReference type="GO" id="GO:0006635">
    <property type="term" value="P:fatty acid beta-oxidation"/>
    <property type="evidence" value="ECO:0007669"/>
    <property type="project" value="TreeGrafter"/>
</dbReference>
<dbReference type="GO" id="GO:0003857">
    <property type="term" value="F:(3S)-3-hydroxyacyl-CoA dehydrogenase (NAD+) activity"/>
    <property type="evidence" value="ECO:0007669"/>
    <property type="project" value="TreeGrafter"/>
</dbReference>
<protein>
    <submittedName>
        <fullName evidence="8">3-hydroxyacyl-CoA dehydrogenase</fullName>
    </submittedName>
</protein>
<keyword evidence="5" id="KW-0511">Multifunctional enzyme</keyword>
<evidence type="ECO:0000256" key="2">
    <source>
        <dbReference type="ARBA" id="ARBA00023027"/>
    </source>
</evidence>
<dbReference type="Proteomes" id="UP000588068">
    <property type="component" value="Unassembled WGS sequence"/>
</dbReference>
<dbReference type="Gene3D" id="3.40.50.720">
    <property type="entry name" value="NAD(P)-binding Rossmann-like Domain"/>
    <property type="match status" value="1"/>
</dbReference>
<keyword evidence="4" id="KW-0456">Lyase</keyword>
<evidence type="ECO:0000259" key="6">
    <source>
        <dbReference type="Pfam" id="PF00725"/>
    </source>
</evidence>
<dbReference type="PANTHER" id="PTHR23309:SF49">
    <property type="entry name" value="PEROXISOMAL BIFUNCTIONAL ENZYME"/>
    <property type="match status" value="1"/>
</dbReference>
<dbReference type="InterPro" id="IPR006176">
    <property type="entry name" value="3-OHacyl-CoA_DH_NAD-bd"/>
</dbReference>
<keyword evidence="1" id="KW-0560">Oxidoreductase</keyword>
<gene>
    <name evidence="8" type="ORF">HNQ60_002342</name>
</gene>
<dbReference type="Gene3D" id="1.10.1040.50">
    <property type="match status" value="1"/>
</dbReference>
<dbReference type="InterPro" id="IPR008927">
    <property type="entry name" value="6-PGluconate_DH-like_C_sf"/>
</dbReference>
<dbReference type="Pfam" id="PF02737">
    <property type="entry name" value="3HCDH_N"/>
    <property type="match status" value="1"/>
</dbReference>
<dbReference type="RefSeq" id="WP_184331907.1">
    <property type="nucleotide sequence ID" value="NZ_JACHHZ010000003.1"/>
</dbReference>
<dbReference type="InterPro" id="IPR036291">
    <property type="entry name" value="NAD(P)-bd_dom_sf"/>
</dbReference>
<dbReference type="Pfam" id="PF00725">
    <property type="entry name" value="3HCDH"/>
    <property type="match status" value="2"/>
</dbReference>
<evidence type="ECO:0000313" key="8">
    <source>
        <dbReference type="EMBL" id="MBB6093461.1"/>
    </source>
</evidence>
<name>A0A841HJS9_9GAMM</name>
<feature type="domain" description="3-hydroxyacyl-CoA dehydrogenase C-terminal" evidence="6">
    <location>
        <begin position="218"/>
        <end position="302"/>
    </location>
</feature>
<evidence type="ECO:0000313" key="9">
    <source>
        <dbReference type="Proteomes" id="UP000588068"/>
    </source>
</evidence>
<proteinExistence type="predicted"/>
<keyword evidence="9" id="KW-1185">Reference proteome</keyword>
<dbReference type="SUPFAM" id="SSF51735">
    <property type="entry name" value="NAD(P)-binding Rossmann-fold domains"/>
    <property type="match status" value="1"/>
</dbReference>
<dbReference type="SUPFAM" id="SSF48179">
    <property type="entry name" value="6-phosphogluconate dehydrogenase C-terminal domain-like"/>
    <property type="match status" value="2"/>
</dbReference>
<dbReference type="PANTHER" id="PTHR23309">
    <property type="entry name" value="3-HYDROXYACYL-COA DEHYROGENASE"/>
    <property type="match status" value="1"/>
</dbReference>
<dbReference type="GO" id="GO:0016829">
    <property type="term" value="F:lyase activity"/>
    <property type="evidence" value="ECO:0007669"/>
    <property type="project" value="UniProtKB-KW"/>
</dbReference>
<evidence type="ECO:0000256" key="4">
    <source>
        <dbReference type="ARBA" id="ARBA00023239"/>
    </source>
</evidence>
<dbReference type="AlphaFoldDB" id="A0A841HJS9"/>
<accession>A0A841HJS9</accession>
<reference evidence="8 9" key="1">
    <citation type="submission" date="2020-08" db="EMBL/GenBank/DDBJ databases">
        <title>Genomic Encyclopedia of Type Strains, Phase IV (KMG-IV): sequencing the most valuable type-strain genomes for metagenomic binning, comparative biology and taxonomic classification.</title>
        <authorList>
            <person name="Goeker M."/>
        </authorList>
    </citation>
    <scope>NUCLEOTIDE SEQUENCE [LARGE SCALE GENOMIC DNA]</scope>
    <source>
        <strain evidence="8 9">DSM 26723</strain>
    </source>
</reference>
<evidence type="ECO:0000256" key="1">
    <source>
        <dbReference type="ARBA" id="ARBA00023002"/>
    </source>
</evidence>
<evidence type="ECO:0000259" key="7">
    <source>
        <dbReference type="Pfam" id="PF02737"/>
    </source>
</evidence>